<dbReference type="AlphaFoldDB" id="A0A841FVA0"/>
<dbReference type="CDD" id="cd06170">
    <property type="entry name" value="LuxR_C_like"/>
    <property type="match status" value="1"/>
</dbReference>
<evidence type="ECO:0000313" key="6">
    <source>
        <dbReference type="Proteomes" id="UP000548476"/>
    </source>
</evidence>
<gene>
    <name evidence="5" type="ORF">HNR73_004300</name>
</gene>
<dbReference type="EMBL" id="JACHGT010000009">
    <property type="protein sequence ID" value="MBB6036429.1"/>
    <property type="molecule type" value="Genomic_DNA"/>
</dbReference>
<keyword evidence="1" id="KW-0805">Transcription regulation</keyword>
<evidence type="ECO:0000256" key="2">
    <source>
        <dbReference type="ARBA" id="ARBA00023125"/>
    </source>
</evidence>
<dbReference type="GO" id="GO:0006355">
    <property type="term" value="P:regulation of DNA-templated transcription"/>
    <property type="evidence" value="ECO:0007669"/>
    <property type="project" value="InterPro"/>
</dbReference>
<organism evidence="5 6">
    <name type="scientific">Phytomonospora endophytica</name>
    <dbReference type="NCBI Taxonomy" id="714109"/>
    <lineage>
        <taxon>Bacteria</taxon>
        <taxon>Bacillati</taxon>
        <taxon>Actinomycetota</taxon>
        <taxon>Actinomycetes</taxon>
        <taxon>Micromonosporales</taxon>
        <taxon>Micromonosporaceae</taxon>
        <taxon>Phytomonospora</taxon>
    </lineage>
</organism>
<dbReference type="RefSeq" id="WP_203686013.1">
    <property type="nucleotide sequence ID" value="NZ_BONT01000029.1"/>
</dbReference>
<dbReference type="InterPro" id="IPR016032">
    <property type="entry name" value="Sig_transdc_resp-reg_C-effctor"/>
</dbReference>
<dbReference type="GO" id="GO:0003677">
    <property type="term" value="F:DNA binding"/>
    <property type="evidence" value="ECO:0007669"/>
    <property type="project" value="UniProtKB-KW"/>
</dbReference>
<dbReference type="SMART" id="SM00421">
    <property type="entry name" value="HTH_LUXR"/>
    <property type="match status" value="1"/>
</dbReference>
<keyword evidence="3" id="KW-0804">Transcription</keyword>
<name>A0A841FVA0_9ACTN</name>
<evidence type="ECO:0000256" key="3">
    <source>
        <dbReference type="ARBA" id="ARBA00023163"/>
    </source>
</evidence>
<dbReference type="PANTHER" id="PTHR44688:SF16">
    <property type="entry name" value="DNA-BINDING TRANSCRIPTIONAL ACTIVATOR DEVR_DOSR"/>
    <property type="match status" value="1"/>
</dbReference>
<dbReference type="InterPro" id="IPR000792">
    <property type="entry name" value="Tscrpt_reg_LuxR_C"/>
</dbReference>
<sequence length="347" mass="37239">MDTPLDLFARAAHRLRRQVPFDSAVWRAVDPFTGLPTAPILGQDVTAEGCAAYWRIELGGDPVNAFAELARAASPAAGLRESTGGLPARSVLYRDFMRPRGIDDELRAVLRADGLPWGQISLFRHRGRAPFTIAETRAVAALSTPLARRLRAFAVPSTEPHDGAGPGLLLFDADDRLVAVNDEARGHLGDMPPGPSVETAWGVRVPAWVHSTALRARWADEAGAARIRIRGRSGRWIVCHATCLRAPDGTPVQTAVVLEAAAPSEVATLVVQAYGLTARELEMTQCLARGLGTAEIAAALYISPHTVRDHVKAVFAKVGVSSRRELVARLYTEQYEPLGAAGKTVTA</sequence>
<accession>A0A841FVA0</accession>
<dbReference type="Pfam" id="PF00196">
    <property type="entry name" value="GerE"/>
    <property type="match status" value="1"/>
</dbReference>
<dbReference type="Proteomes" id="UP000548476">
    <property type="component" value="Unassembled WGS sequence"/>
</dbReference>
<dbReference type="PANTHER" id="PTHR44688">
    <property type="entry name" value="DNA-BINDING TRANSCRIPTIONAL ACTIVATOR DEVR_DOSR"/>
    <property type="match status" value="1"/>
</dbReference>
<keyword evidence="2 5" id="KW-0238">DNA-binding</keyword>
<dbReference type="PROSITE" id="PS00622">
    <property type="entry name" value="HTH_LUXR_1"/>
    <property type="match status" value="1"/>
</dbReference>
<dbReference type="PRINTS" id="PR00038">
    <property type="entry name" value="HTHLUXR"/>
</dbReference>
<evidence type="ECO:0000259" key="4">
    <source>
        <dbReference type="PROSITE" id="PS50043"/>
    </source>
</evidence>
<feature type="domain" description="HTH luxR-type" evidence="4">
    <location>
        <begin position="269"/>
        <end position="334"/>
    </location>
</feature>
<dbReference type="PROSITE" id="PS50043">
    <property type="entry name" value="HTH_LUXR_2"/>
    <property type="match status" value="1"/>
</dbReference>
<comment type="caution">
    <text evidence="5">The sequence shown here is derived from an EMBL/GenBank/DDBJ whole genome shotgun (WGS) entry which is preliminary data.</text>
</comment>
<proteinExistence type="predicted"/>
<keyword evidence="6" id="KW-1185">Reference proteome</keyword>
<protein>
    <submittedName>
        <fullName evidence="5">DNA-binding CsgD family transcriptional regulator</fullName>
    </submittedName>
</protein>
<reference evidence="5 6" key="1">
    <citation type="submission" date="2020-08" db="EMBL/GenBank/DDBJ databases">
        <title>Genomic Encyclopedia of Type Strains, Phase IV (KMG-IV): sequencing the most valuable type-strain genomes for metagenomic binning, comparative biology and taxonomic classification.</title>
        <authorList>
            <person name="Goeker M."/>
        </authorList>
    </citation>
    <scope>NUCLEOTIDE SEQUENCE [LARGE SCALE GENOMIC DNA]</scope>
    <source>
        <strain evidence="5 6">YIM 65646</strain>
    </source>
</reference>
<dbReference type="Gene3D" id="1.10.10.10">
    <property type="entry name" value="Winged helix-like DNA-binding domain superfamily/Winged helix DNA-binding domain"/>
    <property type="match status" value="1"/>
</dbReference>
<evidence type="ECO:0000313" key="5">
    <source>
        <dbReference type="EMBL" id="MBB6036429.1"/>
    </source>
</evidence>
<dbReference type="InterPro" id="IPR036388">
    <property type="entry name" value="WH-like_DNA-bd_sf"/>
</dbReference>
<dbReference type="SUPFAM" id="SSF46894">
    <property type="entry name" value="C-terminal effector domain of the bipartite response regulators"/>
    <property type="match status" value="1"/>
</dbReference>
<evidence type="ECO:0000256" key="1">
    <source>
        <dbReference type="ARBA" id="ARBA00023015"/>
    </source>
</evidence>